<protein>
    <submittedName>
        <fullName evidence="1">Uncharacterized protein</fullName>
    </submittedName>
</protein>
<evidence type="ECO:0000313" key="2">
    <source>
        <dbReference type="Proteomes" id="UP000246085"/>
    </source>
</evidence>
<name>A0A2U3PUN7_9BRAD</name>
<dbReference type="AlphaFoldDB" id="A0A2U3PUN7"/>
<gene>
    <name evidence="1" type="ORF">BRAD3257_1718</name>
</gene>
<organism evidence="1 2">
    <name type="scientific">Bradyrhizobium vignae</name>
    <dbReference type="NCBI Taxonomy" id="1549949"/>
    <lineage>
        <taxon>Bacteria</taxon>
        <taxon>Pseudomonadati</taxon>
        <taxon>Pseudomonadota</taxon>
        <taxon>Alphaproteobacteria</taxon>
        <taxon>Hyphomicrobiales</taxon>
        <taxon>Nitrobacteraceae</taxon>
        <taxon>Bradyrhizobium</taxon>
    </lineage>
</organism>
<reference evidence="1 2" key="1">
    <citation type="submission" date="2018-03" db="EMBL/GenBank/DDBJ databases">
        <authorList>
            <person name="Gully D."/>
        </authorList>
    </citation>
    <scope>NUCLEOTIDE SEQUENCE [LARGE SCALE GENOMIC DNA]</scope>
    <source>
        <strain evidence="1">ORS3257</strain>
    </source>
</reference>
<dbReference type="KEGG" id="bvz:BRAD3257_1718"/>
<proteinExistence type="predicted"/>
<dbReference type="EMBL" id="LS398110">
    <property type="protein sequence ID" value="SPP92836.1"/>
    <property type="molecule type" value="Genomic_DNA"/>
</dbReference>
<accession>A0A2U3PUN7</accession>
<sequence length="184" mass="20577">MNSSIGQKVAAIVTFAGSIEHHLERALWRVRSIDPKGIKPETDARAITDLIGMLERFAADLPPGDERTLLEGWCLSARYGFTIRHNIAHGVAMTLGSSLVYARNPRWHGEIRKREFGDFWADEPTLDLVRQAMAVLLRIVIQLSREEVSLKSVASPLALRALSTARSVLGEFASQDYNPSFEKY</sequence>
<evidence type="ECO:0000313" key="1">
    <source>
        <dbReference type="EMBL" id="SPP92836.1"/>
    </source>
</evidence>
<dbReference type="Proteomes" id="UP000246085">
    <property type="component" value="Chromosome BRAD3257"/>
</dbReference>